<keyword evidence="3" id="KW-1185">Reference proteome</keyword>
<evidence type="ECO:0000313" key="3">
    <source>
        <dbReference type="Proteomes" id="UP001500027"/>
    </source>
</evidence>
<dbReference type="InterPro" id="IPR053146">
    <property type="entry name" value="QDO-like"/>
</dbReference>
<evidence type="ECO:0000259" key="1">
    <source>
        <dbReference type="Pfam" id="PF07883"/>
    </source>
</evidence>
<dbReference type="PANTHER" id="PTHR36440">
    <property type="entry name" value="PUTATIVE (AFU_ORTHOLOGUE AFUA_8G07350)-RELATED"/>
    <property type="match status" value="1"/>
</dbReference>
<sequence length="183" mass="20561">MTALQGKTIINPIIKDEVTYVHTSKSTNGEKSVLDIHLEPKGGLNLHYHKTYDETFEVQSGELIVQIGKRKTKLIPGDRATIKRNEIHRFYSDSEKPTKFRATIIPGHQGFENSLAIVYGLASDGLVNKKGIPKSFCHLAIIATMSGTNLPGLFSYIEWIFKIIAKSKKSKKIKEELIKTYCL</sequence>
<feature type="domain" description="Cupin type-2" evidence="1">
    <location>
        <begin position="36"/>
        <end position="100"/>
    </location>
</feature>
<gene>
    <name evidence="2" type="ORF">GCM10022257_27610</name>
</gene>
<dbReference type="InterPro" id="IPR013096">
    <property type="entry name" value="Cupin_2"/>
</dbReference>
<reference evidence="3" key="1">
    <citation type="journal article" date="2019" name="Int. J. Syst. Evol. Microbiol.">
        <title>The Global Catalogue of Microorganisms (GCM) 10K type strain sequencing project: providing services to taxonomists for standard genome sequencing and annotation.</title>
        <authorList>
            <consortium name="The Broad Institute Genomics Platform"/>
            <consortium name="The Broad Institute Genome Sequencing Center for Infectious Disease"/>
            <person name="Wu L."/>
            <person name="Ma J."/>
        </authorList>
    </citation>
    <scope>NUCLEOTIDE SEQUENCE [LARGE SCALE GENOMIC DNA]</scope>
    <source>
        <strain evidence="3">JCM 17452</strain>
    </source>
</reference>
<dbReference type="SUPFAM" id="SSF51182">
    <property type="entry name" value="RmlC-like cupins"/>
    <property type="match status" value="1"/>
</dbReference>
<dbReference type="InterPro" id="IPR011051">
    <property type="entry name" value="RmlC_Cupin_sf"/>
</dbReference>
<dbReference type="InterPro" id="IPR014710">
    <property type="entry name" value="RmlC-like_jellyroll"/>
</dbReference>
<proteinExistence type="predicted"/>
<dbReference type="EMBL" id="BAABAV010000003">
    <property type="protein sequence ID" value="GAA4270660.1"/>
    <property type="molecule type" value="Genomic_DNA"/>
</dbReference>
<dbReference type="Gene3D" id="2.60.120.10">
    <property type="entry name" value="Jelly Rolls"/>
    <property type="match status" value="1"/>
</dbReference>
<comment type="caution">
    <text evidence="2">The sequence shown here is derived from an EMBL/GenBank/DDBJ whole genome shotgun (WGS) entry which is preliminary data.</text>
</comment>
<dbReference type="Proteomes" id="UP001500027">
    <property type="component" value="Unassembled WGS sequence"/>
</dbReference>
<protein>
    <recommendedName>
        <fullName evidence="1">Cupin type-2 domain-containing protein</fullName>
    </recommendedName>
</protein>
<accession>A0ABP8EEX8</accession>
<name>A0ABP8EEX8_9FLAO</name>
<dbReference type="Pfam" id="PF07883">
    <property type="entry name" value="Cupin_2"/>
    <property type="match status" value="1"/>
</dbReference>
<evidence type="ECO:0000313" key="2">
    <source>
        <dbReference type="EMBL" id="GAA4270660.1"/>
    </source>
</evidence>
<organism evidence="2 3">
    <name type="scientific">Hyunsoonleella aestuarii</name>
    <dbReference type="NCBI Taxonomy" id="912802"/>
    <lineage>
        <taxon>Bacteria</taxon>
        <taxon>Pseudomonadati</taxon>
        <taxon>Bacteroidota</taxon>
        <taxon>Flavobacteriia</taxon>
        <taxon>Flavobacteriales</taxon>
        <taxon>Flavobacteriaceae</taxon>
    </lineage>
</organism>
<dbReference type="PANTHER" id="PTHR36440:SF1">
    <property type="entry name" value="PUTATIVE (AFU_ORTHOLOGUE AFUA_8G07350)-RELATED"/>
    <property type="match status" value="1"/>
</dbReference>
<dbReference type="RefSeq" id="WP_139003032.1">
    <property type="nucleotide sequence ID" value="NZ_BAABAV010000003.1"/>
</dbReference>